<evidence type="ECO:0000313" key="1">
    <source>
        <dbReference type="EMBL" id="MPD05903.1"/>
    </source>
</evidence>
<proteinExistence type="predicted"/>
<protein>
    <submittedName>
        <fullName evidence="1">Uncharacterized protein</fullName>
    </submittedName>
</protein>
<organism evidence="1 2">
    <name type="scientific">Portunus trituberculatus</name>
    <name type="common">Swimming crab</name>
    <name type="synonym">Neptunus trituberculatus</name>
    <dbReference type="NCBI Taxonomy" id="210409"/>
    <lineage>
        <taxon>Eukaryota</taxon>
        <taxon>Metazoa</taxon>
        <taxon>Ecdysozoa</taxon>
        <taxon>Arthropoda</taxon>
        <taxon>Crustacea</taxon>
        <taxon>Multicrustacea</taxon>
        <taxon>Malacostraca</taxon>
        <taxon>Eumalacostraca</taxon>
        <taxon>Eucarida</taxon>
        <taxon>Decapoda</taxon>
        <taxon>Pleocyemata</taxon>
        <taxon>Brachyura</taxon>
        <taxon>Eubrachyura</taxon>
        <taxon>Portunoidea</taxon>
        <taxon>Portunidae</taxon>
        <taxon>Portuninae</taxon>
        <taxon>Portunus</taxon>
    </lineage>
</organism>
<evidence type="ECO:0000313" key="2">
    <source>
        <dbReference type="Proteomes" id="UP000324222"/>
    </source>
</evidence>
<accession>A0A5B7KBB4</accession>
<reference evidence="1 2" key="1">
    <citation type="submission" date="2019-05" db="EMBL/GenBank/DDBJ databases">
        <title>Another draft genome of Portunus trituberculatus and its Hox gene families provides insights of decapod evolution.</title>
        <authorList>
            <person name="Jeong J.-H."/>
            <person name="Song I."/>
            <person name="Kim S."/>
            <person name="Choi T."/>
            <person name="Kim D."/>
            <person name="Ryu S."/>
            <person name="Kim W."/>
        </authorList>
    </citation>
    <scope>NUCLEOTIDE SEQUENCE [LARGE SCALE GENOMIC DNA]</scope>
    <source>
        <tissue evidence="1">Muscle</tissue>
    </source>
</reference>
<name>A0A5B7KBB4_PORTR</name>
<dbReference type="EMBL" id="VSRR010148301">
    <property type="protein sequence ID" value="MPD05903.1"/>
    <property type="molecule type" value="Genomic_DNA"/>
</dbReference>
<keyword evidence="2" id="KW-1185">Reference proteome</keyword>
<dbReference type="Proteomes" id="UP000324222">
    <property type="component" value="Unassembled WGS sequence"/>
</dbReference>
<sequence>MLPCARPAR</sequence>
<comment type="caution">
    <text evidence="1">The sequence shown here is derived from an EMBL/GenBank/DDBJ whole genome shotgun (WGS) entry which is preliminary data.</text>
</comment>
<gene>
    <name evidence="1" type="ORF">E2C01_101675</name>
</gene>